<comment type="caution">
    <text evidence="2">The sequence shown here is derived from an EMBL/GenBank/DDBJ whole genome shotgun (WGS) entry which is preliminary data.</text>
</comment>
<feature type="compositionally biased region" description="Polar residues" evidence="1">
    <location>
        <begin position="38"/>
        <end position="47"/>
    </location>
</feature>
<sequence>MAPPCQLCQGGLRKETVASVSTSLWEKLPPSSHPGAGQFSSSPNVSGALHSLSQYWSSKGVSLSLCVGPLIGSAKDFRSFCLPQSQSSLVFAARNCGDFSSWHWNPGLVGLLWGWDPWLLRYSS</sequence>
<dbReference type="AlphaFoldDB" id="A0A834E5A1"/>
<evidence type="ECO:0000313" key="3">
    <source>
        <dbReference type="Proteomes" id="UP000664940"/>
    </source>
</evidence>
<dbReference type="EMBL" id="JABVXQ010000006">
    <property type="protein sequence ID" value="KAF6104299.1"/>
    <property type="molecule type" value="Genomic_DNA"/>
</dbReference>
<organism evidence="2 3">
    <name type="scientific">Phyllostomus discolor</name>
    <name type="common">pale spear-nosed bat</name>
    <dbReference type="NCBI Taxonomy" id="89673"/>
    <lineage>
        <taxon>Eukaryota</taxon>
        <taxon>Metazoa</taxon>
        <taxon>Chordata</taxon>
        <taxon>Craniata</taxon>
        <taxon>Vertebrata</taxon>
        <taxon>Euteleostomi</taxon>
        <taxon>Mammalia</taxon>
        <taxon>Eutheria</taxon>
        <taxon>Laurasiatheria</taxon>
        <taxon>Chiroptera</taxon>
        <taxon>Yangochiroptera</taxon>
        <taxon>Phyllostomidae</taxon>
        <taxon>Phyllostominae</taxon>
        <taxon>Phyllostomus</taxon>
    </lineage>
</organism>
<dbReference type="Proteomes" id="UP000664940">
    <property type="component" value="Unassembled WGS sequence"/>
</dbReference>
<reference evidence="2 3" key="1">
    <citation type="journal article" date="2020" name="Nature">
        <title>Six reference-quality genomes reveal evolution of bat adaptations.</title>
        <authorList>
            <person name="Jebb D."/>
            <person name="Huang Z."/>
            <person name="Pippel M."/>
            <person name="Hughes G.M."/>
            <person name="Lavrichenko K."/>
            <person name="Devanna P."/>
            <person name="Winkler S."/>
            <person name="Jermiin L.S."/>
            <person name="Skirmuntt E.C."/>
            <person name="Katzourakis A."/>
            <person name="Burkitt-Gray L."/>
            <person name="Ray D.A."/>
            <person name="Sullivan K.A.M."/>
            <person name="Roscito J.G."/>
            <person name="Kirilenko B.M."/>
            <person name="Davalos L.M."/>
            <person name="Corthals A.P."/>
            <person name="Power M.L."/>
            <person name="Jones G."/>
            <person name="Ransome R.D."/>
            <person name="Dechmann D.K.N."/>
            <person name="Locatelli A.G."/>
            <person name="Puechmaille S.J."/>
            <person name="Fedrigo O."/>
            <person name="Jarvis E.D."/>
            <person name="Hiller M."/>
            <person name="Vernes S.C."/>
            <person name="Myers E.W."/>
            <person name="Teeling E.C."/>
        </authorList>
    </citation>
    <scope>NUCLEOTIDE SEQUENCE [LARGE SCALE GENOMIC DNA]</scope>
    <source>
        <strain evidence="2">Bat1K_MPI-CBG_1</strain>
    </source>
</reference>
<evidence type="ECO:0000313" key="2">
    <source>
        <dbReference type="EMBL" id="KAF6104299.1"/>
    </source>
</evidence>
<evidence type="ECO:0000256" key="1">
    <source>
        <dbReference type="SAM" id="MobiDB-lite"/>
    </source>
</evidence>
<name>A0A834E5A1_9CHIR</name>
<gene>
    <name evidence="2" type="ORF">HJG60_011277</name>
</gene>
<accession>A0A834E5A1</accession>
<feature type="region of interest" description="Disordered" evidence="1">
    <location>
        <begin position="26"/>
        <end position="47"/>
    </location>
</feature>
<protein>
    <submittedName>
        <fullName evidence="2">Uncharacterized protein</fullName>
    </submittedName>
</protein>
<proteinExistence type="predicted"/>